<sequence>MNKTKSVRAIAIAGAIFGFGLLGTPIATADAPVPTPEPGGVIRMDTTPGEWWECTGWSLQPPFWQQAPGIHQFALGPDPVYLRFSPGADVWVECAGTGSPFIYYGPIVKAGS</sequence>
<dbReference type="AlphaFoldDB" id="A0A7K1V0N3"/>
<dbReference type="RefSeq" id="WP_157389705.1">
    <property type="nucleotide sequence ID" value="NZ_WRPP01000004.1"/>
</dbReference>
<reference evidence="2 3" key="1">
    <citation type="submission" date="2019-12" db="EMBL/GenBank/DDBJ databases">
        <title>Nocardia sp. nov. ET3-3 isolated from soil.</title>
        <authorList>
            <person name="Kanchanasin P."/>
            <person name="Tanasupawat S."/>
            <person name="Yuki M."/>
            <person name="Kudo T."/>
        </authorList>
    </citation>
    <scope>NUCLEOTIDE SEQUENCE [LARGE SCALE GENOMIC DNA]</scope>
    <source>
        <strain evidence="2 3">ET3-3</strain>
    </source>
</reference>
<evidence type="ECO:0000313" key="2">
    <source>
        <dbReference type="EMBL" id="MVU80193.1"/>
    </source>
</evidence>
<evidence type="ECO:0000313" key="3">
    <source>
        <dbReference type="Proteomes" id="UP000466794"/>
    </source>
</evidence>
<comment type="caution">
    <text evidence="2">The sequence shown here is derived from an EMBL/GenBank/DDBJ whole genome shotgun (WGS) entry which is preliminary data.</text>
</comment>
<evidence type="ECO:0000256" key="1">
    <source>
        <dbReference type="SAM" id="SignalP"/>
    </source>
</evidence>
<dbReference type="EMBL" id="WRPP01000004">
    <property type="protein sequence ID" value="MVU80193.1"/>
    <property type="molecule type" value="Genomic_DNA"/>
</dbReference>
<organism evidence="2 3">
    <name type="scientific">Nocardia terrae</name>
    <dbReference type="NCBI Taxonomy" id="2675851"/>
    <lineage>
        <taxon>Bacteria</taxon>
        <taxon>Bacillati</taxon>
        <taxon>Actinomycetota</taxon>
        <taxon>Actinomycetes</taxon>
        <taxon>Mycobacteriales</taxon>
        <taxon>Nocardiaceae</taxon>
        <taxon>Nocardia</taxon>
    </lineage>
</organism>
<feature type="signal peptide" evidence="1">
    <location>
        <begin position="1"/>
        <end position="29"/>
    </location>
</feature>
<protein>
    <recommendedName>
        <fullName evidence="4">Secreted protein</fullName>
    </recommendedName>
</protein>
<evidence type="ECO:0008006" key="4">
    <source>
        <dbReference type="Google" id="ProtNLM"/>
    </source>
</evidence>
<name>A0A7K1V0N3_9NOCA</name>
<feature type="chain" id="PRO_5029858799" description="Secreted protein" evidence="1">
    <location>
        <begin position="30"/>
        <end position="112"/>
    </location>
</feature>
<keyword evidence="3" id="KW-1185">Reference proteome</keyword>
<keyword evidence="1" id="KW-0732">Signal</keyword>
<accession>A0A7K1V0N3</accession>
<proteinExistence type="predicted"/>
<dbReference type="Proteomes" id="UP000466794">
    <property type="component" value="Unassembled WGS sequence"/>
</dbReference>
<gene>
    <name evidence="2" type="ORF">GPX89_23475</name>
</gene>